<dbReference type="AlphaFoldDB" id="A0A1M6THN1"/>
<dbReference type="EMBL" id="FRBI01000001">
    <property type="protein sequence ID" value="SHK56399.1"/>
    <property type="molecule type" value="Genomic_DNA"/>
</dbReference>
<reference evidence="1 2" key="1">
    <citation type="submission" date="2016-11" db="EMBL/GenBank/DDBJ databases">
        <authorList>
            <person name="Jaros S."/>
            <person name="Januszkiewicz K."/>
            <person name="Wedrychowicz H."/>
        </authorList>
    </citation>
    <scope>NUCLEOTIDE SEQUENCE [LARGE SCALE GENOMIC DNA]</scope>
    <source>
        <strain evidence="1 2">CGMCC 4.2025</strain>
    </source>
</reference>
<dbReference type="Proteomes" id="UP000184111">
    <property type="component" value="Unassembled WGS sequence"/>
</dbReference>
<proteinExistence type="predicted"/>
<accession>A0A1M6THN1</accession>
<name>A0A1M6THN1_9ACTN</name>
<protein>
    <submittedName>
        <fullName evidence="1">Uncharacterized protein</fullName>
    </submittedName>
</protein>
<sequence>MREAGGDLGVGLVVTALEELRVEAEEDGHALAGAVSDELGFDAGAEPG</sequence>
<evidence type="ECO:0000313" key="1">
    <source>
        <dbReference type="EMBL" id="SHK56399.1"/>
    </source>
</evidence>
<evidence type="ECO:0000313" key="2">
    <source>
        <dbReference type="Proteomes" id="UP000184111"/>
    </source>
</evidence>
<keyword evidence="2" id="KW-1185">Reference proteome</keyword>
<organism evidence="1 2">
    <name type="scientific">Actinacidiphila paucisporea</name>
    <dbReference type="NCBI Taxonomy" id="310782"/>
    <lineage>
        <taxon>Bacteria</taxon>
        <taxon>Bacillati</taxon>
        <taxon>Actinomycetota</taxon>
        <taxon>Actinomycetes</taxon>
        <taxon>Kitasatosporales</taxon>
        <taxon>Streptomycetaceae</taxon>
        <taxon>Actinacidiphila</taxon>
    </lineage>
</organism>
<gene>
    <name evidence="1" type="ORF">SAMN05216499_10146</name>
</gene>